<dbReference type="KEGG" id="rid:RIdsm_05404"/>
<evidence type="ECO:0000313" key="2">
    <source>
        <dbReference type="EMBL" id="KRS16916.1"/>
    </source>
</evidence>
<keyword evidence="3" id="KW-0614">Plasmid</keyword>
<dbReference type="Proteomes" id="UP000325785">
    <property type="component" value="Plasmid pRIdsm_01"/>
</dbReference>
<dbReference type="Pfam" id="PF12728">
    <property type="entry name" value="HTH_17"/>
    <property type="match status" value="1"/>
</dbReference>
<geneLocation type="plasmid" evidence="3">
    <name>pRIdsm_01</name>
</geneLocation>
<dbReference type="InterPro" id="IPR041657">
    <property type="entry name" value="HTH_17"/>
</dbReference>
<evidence type="ECO:0000313" key="5">
    <source>
        <dbReference type="Proteomes" id="UP000325785"/>
    </source>
</evidence>
<evidence type="ECO:0000313" key="3">
    <source>
        <dbReference type="EMBL" id="QEW29559.1"/>
    </source>
</evidence>
<dbReference type="AlphaFoldDB" id="A0A0T5P744"/>
<evidence type="ECO:0000259" key="1">
    <source>
        <dbReference type="Pfam" id="PF12728"/>
    </source>
</evidence>
<proteinExistence type="predicted"/>
<reference evidence="3 5" key="2">
    <citation type="submission" date="2018-08" db="EMBL/GenBank/DDBJ databases">
        <title>Genetic Globetrotter - A new plasmid hitch-hiking vast phylogenetic and geographic distances.</title>
        <authorList>
            <person name="Vollmers J."/>
            <person name="Petersen J."/>
        </authorList>
    </citation>
    <scope>NUCLEOTIDE SEQUENCE [LARGE SCALE GENOMIC DNA]</scope>
    <source>
        <strain evidence="3 5">DSM 26383</strain>
        <plasmid evidence="3">pRIdsm_01</plasmid>
        <plasmid evidence="5">pridsm_01</plasmid>
    </source>
</reference>
<dbReference type="PATRIC" id="fig|540747.5.peg.717"/>
<evidence type="ECO:0000313" key="4">
    <source>
        <dbReference type="Proteomes" id="UP000051401"/>
    </source>
</evidence>
<accession>A0A0T5P744</accession>
<dbReference type="Proteomes" id="UP000051401">
    <property type="component" value="Unassembled WGS sequence"/>
</dbReference>
<sequence>MCCSKNSGCDDLRLLSRKQLIRRWQCGSDALFWRAERDGLLLPHRDGRRTGYAEGDVFAFEGGRPPKGLLEAYRADLMTPDDVAARCPLTRGTILDRARKGVLPARRIGTAWRFVPAEVARWLKTWP</sequence>
<organism evidence="2 4">
    <name type="scientific">Roseovarius indicus</name>
    <dbReference type="NCBI Taxonomy" id="540747"/>
    <lineage>
        <taxon>Bacteria</taxon>
        <taxon>Pseudomonadati</taxon>
        <taxon>Pseudomonadota</taxon>
        <taxon>Alphaproteobacteria</taxon>
        <taxon>Rhodobacterales</taxon>
        <taxon>Roseobacteraceae</taxon>
        <taxon>Roseovarius</taxon>
    </lineage>
</organism>
<geneLocation type="plasmid" evidence="5">
    <name>pridsm_01</name>
</geneLocation>
<dbReference type="EMBL" id="CP031599">
    <property type="protein sequence ID" value="QEW29559.1"/>
    <property type="molecule type" value="Genomic_DNA"/>
</dbReference>
<feature type="domain" description="Helix-turn-helix" evidence="1">
    <location>
        <begin position="77"/>
        <end position="124"/>
    </location>
</feature>
<reference evidence="2 4" key="1">
    <citation type="submission" date="2015-04" db="EMBL/GenBank/DDBJ databases">
        <title>The draft genome sequence of Roseovarius indicus B108T.</title>
        <authorList>
            <person name="Li G."/>
            <person name="Lai Q."/>
            <person name="Shao Z."/>
            <person name="Yan P."/>
        </authorList>
    </citation>
    <scope>NUCLEOTIDE SEQUENCE [LARGE SCALE GENOMIC DNA]</scope>
    <source>
        <strain evidence="2 4">B108</strain>
    </source>
</reference>
<dbReference type="EMBL" id="LAXI01000010">
    <property type="protein sequence ID" value="KRS16916.1"/>
    <property type="molecule type" value="Genomic_DNA"/>
</dbReference>
<name>A0A0T5P744_9RHOB</name>
<keyword evidence="4" id="KW-1185">Reference proteome</keyword>
<gene>
    <name evidence="3" type="ORF">RIdsm_05404</name>
    <name evidence="2" type="ORF">XM52_15130</name>
</gene>
<protein>
    <submittedName>
        <fullName evidence="3">DNA binding domain, excisionase family</fullName>
    </submittedName>
</protein>